<evidence type="ECO:0000313" key="1">
    <source>
        <dbReference type="EMBL" id="CAG8795064.1"/>
    </source>
</evidence>
<name>A0ACA9RHW4_9GLOM</name>
<proteinExistence type="predicted"/>
<evidence type="ECO:0000313" key="2">
    <source>
        <dbReference type="Proteomes" id="UP000789920"/>
    </source>
</evidence>
<dbReference type="EMBL" id="CAJVQC010055170">
    <property type="protein sequence ID" value="CAG8795064.1"/>
    <property type="molecule type" value="Genomic_DNA"/>
</dbReference>
<dbReference type="Proteomes" id="UP000789920">
    <property type="component" value="Unassembled WGS sequence"/>
</dbReference>
<protein>
    <submittedName>
        <fullName evidence="1">34037_t:CDS:1</fullName>
    </submittedName>
</protein>
<comment type="caution">
    <text evidence="1">The sequence shown here is derived from an EMBL/GenBank/DDBJ whole genome shotgun (WGS) entry which is preliminary data.</text>
</comment>
<accession>A0ACA9RHW4</accession>
<keyword evidence="2" id="KW-1185">Reference proteome</keyword>
<feature type="non-terminal residue" evidence="1">
    <location>
        <position position="1"/>
    </location>
</feature>
<reference evidence="1" key="1">
    <citation type="submission" date="2021-06" db="EMBL/GenBank/DDBJ databases">
        <authorList>
            <person name="Kallberg Y."/>
            <person name="Tangrot J."/>
            <person name="Rosling A."/>
        </authorList>
    </citation>
    <scope>NUCLEOTIDE SEQUENCE</scope>
    <source>
        <strain evidence="1">MA461A</strain>
    </source>
</reference>
<sequence length="40" mass="4364">LILSPEAQILGVLPSATGFIFYWRFAISSGGFIFHAFSDS</sequence>
<organism evidence="1 2">
    <name type="scientific">Racocetra persica</name>
    <dbReference type="NCBI Taxonomy" id="160502"/>
    <lineage>
        <taxon>Eukaryota</taxon>
        <taxon>Fungi</taxon>
        <taxon>Fungi incertae sedis</taxon>
        <taxon>Mucoromycota</taxon>
        <taxon>Glomeromycotina</taxon>
        <taxon>Glomeromycetes</taxon>
        <taxon>Diversisporales</taxon>
        <taxon>Gigasporaceae</taxon>
        <taxon>Racocetra</taxon>
    </lineage>
</organism>
<gene>
    <name evidence="1" type="ORF">RPERSI_LOCUS19888</name>
</gene>
<feature type="non-terminal residue" evidence="1">
    <location>
        <position position="40"/>
    </location>
</feature>